<dbReference type="InterPro" id="IPR039532">
    <property type="entry name" value="TetR_C_Firmicutes"/>
</dbReference>
<evidence type="ECO:0000313" key="5">
    <source>
        <dbReference type="EMBL" id="SNV99292.1"/>
    </source>
</evidence>
<dbReference type="Pfam" id="PF14278">
    <property type="entry name" value="TetR_C_8"/>
    <property type="match status" value="1"/>
</dbReference>
<protein>
    <submittedName>
        <fullName evidence="5">TetR family transcriptional regulator</fullName>
    </submittedName>
</protein>
<reference evidence="5 6" key="2">
    <citation type="submission" date="2017-06" db="EMBL/GenBank/DDBJ databases">
        <authorList>
            <consortium name="Pathogen Informatics"/>
        </authorList>
    </citation>
    <scope>NUCLEOTIDE SEQUENCE [LARGE SCALE GENOMIC DNA]</scope>
    <source>
        <strain evidence="5 6">NCTC13833</strain>
    </source>
</reference>
<dbReference type="KEGG" id="smus:C7J88_08435"/>
<dbReference type="InterPro" id="IPR009057">
    <property type="entry name" value="Homeodomain-like_sf"/>
</dbReference>
<dbReference type="EMBL" id="LT906464">
    <property type="protein sequence ID" value="SNV99292.1"/>
    <property type="molecule type" value="Genomic_DNA"/>
</dbReference>
<dbReference type="Pfam" id="PF00440">
    <property type="entry name" value="TetR_N"/>
    <property type="match status" value="1"/>
</dbReference>
<dbReference type="GO" id="GO:0003677">
    <property type="term" value="F:DNA binding"/>
    <property type="evidence" value="ECO:0007669"/>
    <property type="project" value="UniProtKB-UniRule"/>
</dbReference>
<dbReference type="Proteomes" id="UP000652995">
    <property type="component" value="Unassembled WGS sequence"/>
</dbReference>
<dbReference type="RefSeq" id="WP_095115319.1">
    <property type="nucleotide sequence ID" value="NZ_BMCB01000003.1"/>
</dbReference>
<evidence type="ECO:0000259" key="3">
    <source>
        <dbReference type="PROSITE" id="PS50977"/>
    </source>
</evidence>
<evidence type="ECO:0000256" key="2">
    <source>
        <dbReference type="PROSITE-ProRule" id="PRU00335"/>
    </source>
</evidence>
<evidence type="ECO:0000313" key="4">
    <source>
        <dbReference type="EMBL" id="GGA85403.1"/>
    </source>
</evidence>
<feature type="DNA-binding region" description="H-T-H motif" evidence="2">
    <location>
        <begin position="27"/>
        <end position="46"/>
    </location>
</feature>
<dbReference type="EMBL" id="BMCB01000003">
    <property type="protein sequence ID" value="GGA85403.1"/>
    <property type="molecule type" value="Genomic_DNA"/>
</dbReference>
<dbReference type="Proteomes" id="UP000243706">
    <property type="component" value="Chromosome 1"/>
</dbReference>
<dbReference type="PROSITE" id="PS50977">
    <property type="entry name" value="HTH_TETR_2"/>
    <property type="match status" value="1"/>
</dbReference>
<reference evidence="4" key="4">
    <citation type="submission" date="2024-05" db="EMBL/GenBank/DDBJ databases">
        <authorList>
            <person name="Sun Q."/>
            <person name="Sedlacek I."/>
        </authorList>
    </citation>
    <scope>NUCLEOTIDE SEQUENCE</scope>
    <source>
        <strain evidence="4">CCM 4175</strain>
    </source>
</reference>
<dbReference type="InterPro" id="IPR050624">
    <property type="entry name" value="HTH-type_Tx_Regulator"/>
</dbReference>
<keyword evidence="1 2" id="KW-0238">DNA-binding</keyword>
<reference evidence="7" key="3">
    <citation type="journal article" date="2019" name="Int. J. Syst. Evol. Microbiol.">
        <title>The Global Catalogue of Microorganisms (GCM) 10K type strain sequencing project: providing services to taxonomists for standard genome sequencing and annotation.</title>
        <authorList>
            <consortium name="The Broad Institute Genomics Platform"/>
            <consortium name="The Broad Institute Genome Sequencing Center for Infectious Disease"/>
            <person name="Wu L."/>
            <person name="Ma J."/>
        </authorList>
    </citation>
    <scope>NUCLEOTIDE SEQUENCE [LARGE SCALE GENOMIC DNA]</scope>
    <source>
        <strain evidence="7">CCM 4175</strain>
    </source>
</reference>
<dbReference type="PANTHER" id="PTHR43479:SF7">
    <property type="entry name" value="TETR-FAMILY TRANSCRIPTIONAL REGULATOR"/>
    <property type="match status" value="1"/>
</dbReference>
<dbReference type="InterPro" id="IPR001647">
    <property type="entry name" value="HTH_TetR"/>
</dbReference>
<keyword evidence="7" id="KW-1185">Reference proteome</keyword>
<dbReference type="Gene3D" id="1.10.357.10">
    <property type="entry name" value="Tetracycline Repressor, domain 2"/>
    <property type="match status" value="1"/>
</dbReference>
<dbReference type="OrthoDB" id="9810250at2"/>
<name>A0A240BVA7_9STAP</name>
<evidence type="ECO:0000256" key="1">
    <source>
        <dbReference type="ARBA" id="ARBA00023125"/>
    </source>
</evidence>
<reference evidence="4" key="1">
    <citation type="journal article" date="2014" name="Int. J. Syst. Evol. Microbiol.">
        <title>Complete genome of a new Firmicutes species belonging to the dominant human colonic microbiota ('Ruminococcus bicirculans') reveals two chromosomes and a selective capacity to utilize plant glucans.</title>
        <authorList>
            <consortium name="NISC Comparative Sequencing Program"/>
            <person name="Wegmann U."/>
            <person name="Louis P."/>
            <person name="Goesmann A."/>
            <person name="Henrissat B."/>
            <person name="Duncan S.H."/>
            <person name="Flint H.J."/>
        </authorList>
    </citation>
    <scope>NUCLEOTIDE SEQUENCE</scope>
    <source>
        <strain evidence="4">CCM 4175</strain>
    </source>
</reference>
<organism evidence="5 6">
    <name type="scientific">Staphylococcus muscae</name>
    <dbReference type="NCBI Taxonomy" id="1294"/>
    <lineage>
        <taxon>Bacteria</taxon>
        <taxon>Bacillati</taxon>
        <taxon>Bacillota</taxon>
        <taxon>Bacilli</taxon>
        <taxon>Bacillales</taxon>
        <taxon>Staphylococcaceae</taxon>
        <taxon>Staphylococcus</taxon>
    </lineage>
</organism>
<accession>A0A240BVA7</accession>
<dbReference type="SUPFAM" id="SSF46689">
    <property type="entry name" value="Homeodomain-like"/>
    <property type="match status" value="1"/>
</dbReference>
<sequence>MKKTKTYYQICKALIRLLEHHPFEAITIKEICAESGVHRSTFYAHFEDKYQLFEVIKQFHMKRYERLMASTTYTIEHSDLETTKSYILKGFRLLFKYILRYKSFFQTIIVTNTQPVLIRDYMKFTQHTYTAILKSLPEMHRSDYFIHYTIGGELAIIYKWLSNDCQETPDEMASILNANLMKTKR</sequence>
<gene>
    <name evidence="4" type="ORF">GCM10007183_06980</name>
    <name evidence="5" type="ORF">SAMEA4412661_00257</name>
</gene>
<dbReference type="PANTHER" id="PTHR43479">
    <property type="entry name" value="ACREF/ENVCD OPERON REPRESSOR-RELATED"/>
    <property type="match status" value="1"/>
</dbReference>
<proteinExistence type="predicted"/>
<feature type="domain" description="HTH tetR-type" evidence="3">
    <location>
        <begin position="4"/>
        <end position="64"/>
    </location>
</feature>
<evidence type="ECO:0000313" key="6">
    <source>
        <dbReference type="Proteomes" id="UP000243706"/>
    </source>
</evidence>
<dbReference type="AlphaFoldDB" id="A0A240BVA7"/>
<evidence type="ECO:0000313" key="7">
    <source>
        <dbReference type="Proteomes" id="UP000652995"/>
    </source>
</evidence>